<keyword evidence="8" id="KW-0472">Membrane</keyword>
<evidence type="ECO:0000256" key="5">
    <source>
        <dbReference type="ARBA" id="ARBA00022679"/>
    </source>
</evidence>
<dbReference type="InterPro" id="IPR004358">
    <property type="entry name" value="Sig_transdc_His_kin-like_C"/>
</dbReference>
<dbReference type="InterPro" id="IPR036097">
    <property type="entry name" value="HisK_dim/P_sf"/>
</dbReference>
<evidence type="ECO:0000313" key="10">
    <source>
        <dbReference type="EMBL" id="VDN49262.1"/>
    </source>
</evidence>
<dbReference type="AlphaFoldDB" id="A0A3P7S3R5"/>
<keyword evidence="5" id="KW-0808">Transferase</keyword>
<keyword evidence="4" id="KW-0597">Phosphoprotein</keyword>
<dbReference type="Gene3D" id="1.10.287.130">
    <property type="match status" value="1"/>
</dbReference>
<dbReference type="EMBL" id="LR130778">
    <property type="protein sequence ID" value="VDN49262.1"/>
    <property type="molecule type" value="Genomic_DNA"/>
</dbReference>
<comment type="catalytic activity">
    <reaction evidence="1">
        <text>ATP + protein L-histidine = ADP + protein N-phospho-L-histidine.</text>
        <dbReference type="EC" id="2.7.13.3"/>
    </reaction>
</comment>
<dbReference type="SUPFAM" id="SSF55874">
    <property type="entry name" value="ATPase domain of HSP90 chaperone/DNA topoisomerase II/histidine kinase"/>
    <property type="match status" value="1"/>
</dbReference>
<dbReference type="InterPro" id="IPR036890">
    <property type="entry name" value="HATPase_C_sf"/>
</dbReference>
<evidence type="ECO:0000256" key="4">
    <source>
        <dbReference type="ARBA" id="ARBA00022553"/>
    </source>
</evidence>
<dbReference type="InterPro" id="IPR003594">
    <property type="entry name" value="HATPase_dom"/>
</dbReference>
<dbReference type="Pfam" id="PF02518">
    <property type="entry name" value="HATPase_c"/>
    <property type="match status" value="1"/>
</dbReference>
<keyword evidence="7" id="KW-0902">Two-component regulatory system</keyword>
<evidence type="ECO:0000256" key="3">
    <source>
        <dbReference type="ARBA" id="ARBA00012438"/>
    </source>
</evidence>
<evidence type="ECO:0000313" key="11">
    <source>
        <dbReference type="Proteomes" id="UP000279029"/>
    </source>
</evidence>
<dbReference type="GO" id="GO:0005886">
    <property type="term" value="C:plasma membrane"/>
    <property type="evidence" value="ECO:0007669"/>
    <property type="project" value="TreeGrafter"/>
</dbReference>
<dbReference type="Gene3D" id="3.30.565.10">
    <property type="entry name" value="Histidine kinase-like ATPase, C-terminal domain"/>
    <property type="match status" value="1"/>
</dbReference>
<keyword evidence="6 10" id="KW-0418">Kinase</keyword>
<dbReference type="OrthoDB" id="9773956at2"/>
<evidence type="ECO:0000259" key="9">
    <source>
        <dbReference type="PROSITE" id="PS50109"/>
    </source>
</evidence>
<dbReference type="PANTHER" id="PTHR45453:SF1">
    <property type="entry name" value="PHOSPHATE REGULON SENSOR PROTEIN PHOR"/>
    <property type="match status" value="1"/>
</dbReference>
<name>A0A3P7S3R5_9FIRM</name>
<dbReference type="SMART" id="SM00388">
    <property type="entry name" value="HisKA"/>
    <property type="match status" value="1"/>
</dbReference>
<evidence type="ECO:0000256" key="7">
    <source>
        <dbReference type="ARBA" id="ARBA00023012"/>
    </source>
</evidence>
<protein>
    <recommendedName>
        <fullName evidence="3">histidine kinase</fullName>
        <ecNumber evidence="3">2.7.13.3</ecNumber>
    </recommendedName>
</protein>
<dbReference type="EC" id="2.7.13.3" evidence="3"/>
<dbReference type="PRINTS" id="PR00344">
    <property type="entry name" value="BCTRLSENSOR"/>
</dbReference>
<dbReference type="SUPFAM" id="SSF47384">
    <property type="entry name" value="Homodimeric domain of signal transducing histidine kinase"/>
    <property type="match status" value="1"/>
</dbReference>
<dbReference type="Proteomes" id="UP000279029">
    <property type="component" value="Chromosome"/>
</dbReference>
<accession>A0A3P7S3R5</accession>
<dbReference type="InterPro" id="IPR003661">
    <property type="entry name" value="HisK_dim/P_dom"/>
</dbReference>
<dbReference type="InterPro" id="IPR005467">
    <property type="entry name" value="His_kinase_dom"/>
</dbReference>
<dbReference type="SMART" id="SM00387">
    <property type="entry name" value="HATPase_c"/>
    <property type="match status" value="1"/>
</dbReference>
<dbReference type="GO" id="GO:0004721">
    <property type="term" value="F:phosphoprotein phosphatase activity"/>
    <property type="evidence" value="ECO:0007669"/>
    <property type="project" value="TreeGrafter"/>
</dbReference>
<keyword evidence="8" id="KW-0812">Transmembrane</keyword>
<dbReference type="PANTHER" id="PTHR45453">
    <property type="entry name" value="PHOSPHATE REGULON SENSOR PROTEIN PHOR"/>
    <property type="match status" value="1"/>
</dbReference>
<keyword evidence="11" id="KW-1185">Reference proteome</keyword>
<feature type="domain" description="Histidine kinase" evidence="9">
    <location>
        <begin position="252"/>
        <end position="464"/>
    </location>
</feature>
<evidence type="ECO:0000256" key="2">
    <source>
        <dbReference type="ARBA" id="ARBA00004370"/>
    </source>
</evidence>
<organism evidence="10 11">
    <name type="scientific">Petrocella atlantisensis</name>
    <dbReference type="NCBI Taxonomy" id="2173034"/>
    <lineage>
        <taxon>Bacteria</taxon>
        <taxon>Bacillati</taxon>
        <taxon>Bacillota</taxon>
        <taxon>Clostridia</taxon>
        <taxon>Lachnospirales</taxon>
        <taxon>Vallitaleaceae</taxon>
        <taxon>Petrocella</taxon>
    </lineage>
</organism>
<feature type="transmembrane region" description="Helical" evidence="8">
    <location>
        <begin position="6"/>
        <end position="29"/>
    </location>
</feature>
<dbReference type="GO" id="GO:0016036">
    <property type="term" value="P:cellular response to phosphate starvation"/>
    <property type="evidence" value="ECO:0007669"/>
    <property type="project" value="TreeGrafter"/>
</dbReference>
<evidence type="ECO:0000256" key="6">
    <source>
        <dbReference type="ARBA" id="ARBA00022777"/>
    </source>
</evidence>
<comment type="subcellular location">
    <subcellularLocation>
        <location evidence="2">Membrane</location>
    </subcellularLocation>
</comment>
<evidence type="ECO:0000256" key="1">
    <source>
        <dbReference type="ARBA" id="ARBA00000085"/>
    </source>
</evidence>
<keyword evidence="8" id="KW-1133">Transmembrane helix</keyword>
<feature type="transmembrane region" description="Helical" evidence="8">
    <location>
        <begin position="169"/>
        <end position="193"/>
    </location>
</feature>
<dbReference type="PROSITE" id="PS50109">
    <property type="entry name" value="HIS_KIN"/>
    <property type="match status" value="1"/>
</dbReference>
<evidence type="ECO:0000256" key="8">
    <source>
        <dbReference type="SAM" id="Phobius"/>
    </source>
</evidence>
<reference evidence="10 11" key="1">
    <citation type="submission" date="2018-09" db="EMBL/GenBank/DDBJ databases">
        <authorList>
            <person name="Postec A."/>
        </authorList>
    </citation>
    <scope>NUCLEOTIDE SEQUENCE [LARGE SCALE GENOMIC DNA]</scope>
    <source>
        <strain evidence="10">70B-A</strain>
    </source>
</reference>
<dbReference type="KEGG" id="cbar:PATL70BA_3335"/>
<dbReference type="FunFam" id="3.30.565.10:FF:000006">
    <property type="entry name" value="Sensor histidine kinase WalK"/>
    <property type="match status" value="1"/>
</dbReference>
<proteinExistence type="predicted"/>
<dbReference type="RefSeq" id="WP_125138258.1">
    <property type="nucleotide sequence ID" value="NZ_LR130778.1"/>
</dbReference>
<dbReference type="GO" id="GO:0000155">
    <property type="term" value="F:phosphorelay sensor kinase activity"/>
    <property type="evidence" value="ECO:0007669"/>
    <property type="project" value="InterPro"/>
</dbReference>
<dbReference type="InterPro" id="IPR050351">
    <property type="entry name" value="BphY/WalK/GraS-like"/>
</dbReference>
<gene>
    <name evidence="10" type="ORF">PATL70BA_3335</name>
</gene>
<sequence>MTLKRLWLIILVLVTVIGIAVNTLILTFLTDQNFSDYLNESYDLHVNQIIDYTSTALLTDNVSYEQMAIELEAHLSDPIVGIKLYQPDGGLLVEVNSDYHTDVSMMNNMMGSHSMMGSRGMMGMVVDETTEEVNQFEIVSENEVIAIMNITIHSIAENSFVARRFKEALLFNSLYSIAIAIGIAIVVGVFVSYKMSQSLKDTERLASDIQLGKDSSYKSTSIKEVNAIRESLMELDGRLRLKQKTRKTLIDQLVHQTRTPLTILQSHIEAIEDGIIDANDKELQVCQNQISDITSIISNMSSLIDAEKESDELRIETFDIGVMLKQIQQGLMAQYRKKNIELNLSSTQIIRITTDKYKLSQSIYNLLTNAYKYTENNGQVKISYIMVEQRLIIKVQDTGIGIASKDLGKIFTAYYRSQHALSEKGDGIGLYLVKENIEQIGGYVNVDSKVENGSTFTIDIPIKLEQE</sequence>